<feature type="coiled-coil region" evidence="1">
    <location>
        <begin position="297"/>
        <end position="332"/>
    </location>
</feature>
<sequence length="657" mass="72769">MLRQCSIAALCSTLLLSNPVLAMGVGQITVKSTLGSALWAEIELTTEESVEPREVIAKLAGREAFQRMGIARDQFLTQLKFELRTNNRGRPYLLVTSKDAVKEPFLNFVLDLQWSRGQLLREYAVLLDPPAETPTAPDAAGSSRPQETESIIAPAPPSTEHYQTRPGDSLWIIASRLRPSEQVSVRQTMQALHQMNPKAFINGNINLLKTNQRLKVPTQSDVMALNQNEARRYIATQISKGNQAIAALGTNAAPAVAASETRANEPPPPATPPREPAPLPPESGSDRLRLLSADEEQSLATQDIAQLKSTYNELMEEKAVLLRTILQQYEELEALKVKQQSLDQTLANERSSLPAVASLQAAGDSPQPSSSTNTTTRLEADANPNSNLVNIRVDQPPTALSSREVITHPAFLAAAATSLLLFIALIWLLIRRGINQRNETLTADTLITREKETNDTELAMPSREEPDEPIKKPVFRTPEPDPLRIEDDQLLEEEEDELDETIRAANIYLAYGRLREAKALIRDALAQDPDREDLKLTLLELHCKEENTEAFDQLAAELDGSPSEAVLQQLRELRRLMNRPLSNELSEPEEAVPDTLDEVLLTDEELGLNSEELDYFPPQESLTGLDLDLDSASEEEWHKIQSSKAAGKESKQKDPKG</sequence>
<feature type="transmembrane region" description="Helical" evidence="3">
    <location>
        <begin position="410"/>
        <end position="430"/>
    </location>
</feature>
<dbReference type="InterPro" id="IPR036779">
    <property type="entry name" value="LysM_dom_sf"/>
</dbReference>
<keyword evidence="3" id="KW-0812">Transmembrane</keyword>
<evidence type="ECO:0000313" key="6">
    <source>
        <dbReference type="EMBL" id="RRJ83550.1"/>
    </source>
</evidence>
<keyword evidence="3" id="KW-1133">Transmembrane helix</keyword>
<dbReference type="EMBL" id="QWEZ01000001">
    <property type="protein sequence ID" value="RRJ83550.1"/>
    <property type="molecule type" value="Genomic_DNA"/>
</dbReference>
<gene>
    <name evidence="6" type="ORF">D0544_00020</name>
</gene>
<dbReference type="RefSeq" id="WP_125013621.1">
    <property type="nucleotide sequence ID" value="NZ_QWEZ01000001.1"/>
</dbReference>
<dbReference type="InterPro" id="IPR020012">
    <property type="entry name" value="LysM_FimV"/>
</dbReference>
<dbReference type="InterPro" id="IPR057840">
    <property type="entry name" value="FimV_N"/>
</dbReference>
<dbReference type="NCBIfam" id="TIGR03505">
    <property type="entry name" value="FimV_core"/>
    <property type="match status" value="1"/>
</dbReference>
<feature type="chain" id="PRO_5018078232" description="FimV N-terminal domain-containing protein" evidence="4">
    <location>
        <begin position="23"/>
        <end position="657"/>
    </location>
</feature>
<feature type="region of interest" description="Disordered" evidence="2">
    <location>
        <begin position="455"/>
        <end position="482"/>
    </location>
</feature>
<name>A0A3P3VLQ1_9GAMM</name>
<feature type="region of interest" description="Disordered" evidence="2">
    <location>
        <begin position="609"/>
        <end position="657"/>
    </location>
</feature>
<keyword evidence="1" id="KW-0175">Coiled coil</keyword>
<keyword evidence="3" id="KW-0472">Membrane</keyword>
<feature type="domain" description="FimV N-terminal" evidence="5">
    <location>
        <begin position="23"/>
        <end position="130"/>
    </location>
</feature>
<feature type="compositionally biased region" description="Low complexity" evidence="2">
    <location>
        <begin position="365"/>
        <end position="376"/>
    </location>
</feature>
<protein>
    <recommendedName>
        <fullName evidence="5">FimV N-terminal domain-containing protein</fullName>
    </recommendedName>
</protein>
<feature type="compositionally biased region" description="Low complexity" evidence="2">
    <location>
        <begin position="130"/>
        <end position="140"/>
    </location>
</feature>
<feature type="region of interest" description="Disordered" evidence="2">
    <location>
        <begin position="358"/>
        <end position="390"/>
    </location>
</feature>
<feature type="compositionally biased region" description="Pro residues" evidence="2">
    <location>
        <begin position="265"/>
        <end position="281"/>
    </location>
</feature>
<keyword evidence="7" id="KW-1185">Reference proteome</keyword>
<dbReference type="Pfam" id="PF25800">
    <property type="entry name" value="FimV_N"/>
    <property type="match status" value="1"/>
</dbReference>
<evidence type="ECO:0000256" key="2">
    <source>
        <dbReference type="SAM" id="MobiDB-lite"/>
    </source>
</evidence>
<feature type="region of interest" description="Disordered" evidence="2">
    <location>
        <begin position="256"/>
        <end position="286"/>
    </location>
</feature>
<dbReference type="SUPFAM" id="SSF48452">
    <property type="entry name" value="TPR-like"/>
    <property type="match status" value="1"/>
</dbReference>
<feature type="signal peptide" evidence="4">
    <location>
        <begin position="1"/>
        <end position="22"/>
    </location>
</feature>
<reference evidence="6 7" key="2">
    <citation type="submission" date="2018-12" db="EMBL/GenBank/DDBJ databases">
        <title>Simiduia agarivorans gen. nov., sp. nov., a marine, agarolytic bacterium isolated from shallow coastal water from Keelung, Taiwan.</title>
        <authorList>
            <person name="Shieh W.Y."/>
        </authorList>
    </citation>
    <scope>NUCLEOTIDE SEQUENCE [LARGE SCALE GENOMIC DNA]</scope>
    <source>
        <strain evidence="6 7">GTF-13</strain>
    </source>
</reference>
<accession>A0A3P3VLQ1</accession>
<feature type="region of interest" description="Disordered" evidence="2">
    <location>
        <begin position="130"/>
        <end position="164"/>
    </location>
</feature>
<evidence type="ECO:0000256" key="1">
    <source>
        <dbReference type="SAM" id="Coils"/>
    </source>
</evidence>
<feature type="compositionally biased region" description="Basic and acidic residues" evidence="2">
    <location>
        <begin position="646"/>
        <end position="657"/>
    </location>
</feature>
<dbReference type="InterPro" id="IPR011990">
    <property type="entry name" value="TPR-like_helical_dom_sf"/>
</dbReference>
<organism evidence="6 7">
    <name type="scientific">Aestuariirhabdus litorea</name>
    <dbReference type="NCBI Taxonomy" id="2528527"/>
    <lineage>
        <taxon>Bacteria</taxon>
        <taxon>Pseudomonadati</taxon>
        <taxon>Pseudomonadota</taxon>
        <taxon>Gammaproteobacteria</taxon>
        <taxon>Oceanospirillales</taxon>
        <taxon>Aestuariirhabdaceae</taxon>
        <taxon>Aestuariirhabdus</taxon>
    </lineage>
</organism>
<evidence type="ECO:0000259" key="5">
    <source>
        <dbReference type="Pfam" id="PF25800"/>
    </source>
</evidence>
<dbReference type="Gene3D" id="3.10.350.10">
    <property type="entry name" value="LysM domain"/>
    <property type="match status" value="1"/>
</dbReference>
<dbReference type="AlphaFoldDB" id="A0A3P3VLQ1"/>
<evidence type="ECO:0000256" key="4">
    <source>
        <dbReference type="SAM" id="SignalP"/>
    </source>
</evidence>
<dbReference type="Proteomes" id="UP000280792">
    <property type="component" value="Unassembled WGS sequence"/>
</dbReference>
<comment type="caution">
    <text evidence="6">The sequence shown here is derived from an EMBL/GenBank/DDBJ whole genome shotgun (WGS) entry which is preliminary data.</text>
</comment>
<feature type="compositionally biased region" description="Basic and acidic residues" evidence="2">
    <location>
        <begin position="462"/>
        <end position="471"/>
    </location>
</feature>
<reference evidence="6 7" key="1">
    <citation type="submission" date="2018-08" db="EMBL/GenBank/DDBJ databases">
        <authorList>
            <person name="Khan S.A."/>
        </authorList>
    </citation>
    <scope>NUCLEOTIDE SEQUENCE [LARGE SCALE GENOMIC DNA]</scope>
    <source>
        <strain evidence="6 7">GTF-13</strain>
    </source>
</reference>
<evidence type="ECO:0000313" key="7">
    <source>
        <dbReference type="Proteomes" id="UP000280792"/>
    </source>
</evidence>
<evidence type="ECO:0000256" key="3">
    <source>
        <dbReference type="SAM" id="Phobius"/>
    </source>
</evidence>
<keyword evidence="4" id="KW-0732">Signal</keyword>
<proteinExistence type="predicted"/>